<reference evidence="5 6" key="1">
    <citation type="submission" date="2019-09" db="EMBL/GenBank/DDBJ databases">
        <title>Bird 10,000 Genomes (B10K) Project - Family phase.</title>
        <authorList>
            <person name="Zhang G."/>
        </authorList>
    </citation>
    <scope>NUCLEOTIDE SEQUENCE [LARGE SCALE GENOMIC DNA]</scope>
    <source>
        <strain evidence="5">B10K-LSUMZ-16893</strain>
    </source>
</reference>
<dbReference type="SMART" id="SM00409">
    <property type="entry name" value="IG"/>
    <property type="match status" value="1"/>
</dbReference>
<dbReference type="EMBL" id="VZSX01000399">
    <property type="protein sequence ID" value="NXA44024.1"/>
    <property type="molecule type" value="Genomic_DNA"/>
</dbReference>
<dbReference type="PANTHER" id="PTHR11738:SF186">
    <property type="entry name" value="OSTEOCLAST-ASSOCIATED IMMUNOGLOBULIN-LIKE RECEPTOR"/>
    <property type="match status" value="1"/>
</dbReference>
<evidence type="ECO:0000313" key="5">
    <source>
        <dbReference type="EMBL" id="NXA44024.1"/>
    </source>
</evidence>
<evidence type="ECO:0000256" key="3">
    <source>
        <dbReference type="ARBA" id="ARBA00023319"/>
    </source>
</evidence>
<dbReference type="InterPro" id="IPR007110">
    <property type="entry name" value="Ig-like_dom"/>
</dbReference>
<keyword evidence="1" id="KW-0732">Signal</keyword>
<proteinExistence type="predicted"/>
<dbReference type="InterPro" id="IPR003599">
    <property type="entry name" value="Ig_sub"/>
</dbReference>
<dbReference type="PROSITE" id="PS50835">
    <property type="entry name" value="IG_LIKE"/>
    <property type="match status" value="1"/>
</dbReference>
<sequence length="141" mass="15285">CLPAPGPPPSLSLHPDQEVALGDTATLRCRVPRSGVRVSFYKDGSGTSPQHVDRVKDVGELPMEVTRNSAGRYRCRYEDFVLYWTSDLSDPVDLVVLDPHYSPPTVSLSPGGRVKTGANVTISCRSPYGATFILHKKGCSV</sequence>
<dbReference type="InterPro" id="IPR013783">
    <property type="entry name" value="Ig-like_fold"/>
</dbReference>
<keyword evidence="2" id="KW-1015">Disulfide bond</keyword>
<dbReference type="InterPro" id="IPR050412">
    <property type="entry name" value="Ig-like_Receptors_ImmuneReg"/>
</dbReference>
<comment type="caution">
    <text evidence="5">The sequence shown here is derived from an EMBL/GenBank/DDBJ whole genome shotgun (WGS) entry which is preliminary data.</text>
</comment>
<keyword evidence="3" id="KW-0393">Immunoglobulin domain</keyword>
<dbReference type="PANTHER" id="PTHR11738">
    <property type="entry name" value="MHC CLASS I NK CELL RECEPTOR"/>
    <property type="match status" value="1"/>
</dbReference>
<evidence type="ECO:0000256" key="1">
    <source>
        <dbReference type="ARBA" id="ARBA00022729"/>
    </source>
</evidence>
<evidence type="ECO:0000313" key="6">
    <source>
        <dbReference type="Proteomes" id="UP000533954"/>
    </source>
</evidence>
<feature type="non-terminal residue" evidence="5">
    <location>
        <position position="141"/>
    </location>
</feature>
<dbReference type="GO" id="GO:0002764">
    <property type="term" value="P:immune response-regulating signaling pathway"/>
    <property type="evidence" value="ECO:0007669"/>
    <property type="project" value="TreeGrafter"/>
</dbReference>
<keyword evidence="6" id="KW-1185">Reference proteome</keyword>
<dbReference type="InterPro" id="IPR036179">
    <property type="entry name" value="Ig-like_dom_sf"/>
</dbReference>
<organism evidence="5 6">
    <name type="scientific">Eudromia elegans</name>
    <name type="common">Elegant crested-tinamou</name>
    <dbReference type="NCBI Taxonomy" id="8805"/>
    <lineage>
        <taxon>Eukaryota</taxon>
        <taxon>Metazoa</taxon>
        <taxon>Chordata</taxon>
        <taxon>Craniata</taxon>
        <taxon>Vertebrata</taxon>
        <taxon>Euteleostomi</taxon>
        <taxon>Archelosauria</taxon>
        <taxon>Archosauria</taxon>
        <taxon>Dinosauria</taxon>
        <taxon>Saurischia</taxon>
        <taxon>Theropoda</taxon>
        <taxon>Coelurosauria</taxon>
        <taxon>Aves</taxon>
        <taxon>Palaeognathae</taxon>
        <taxon>Tinamiformes</taxon>
        <taxon>Tinamidae</taxon>
        <taxon>Eudromia</taxon>
    </lineage>
</organism>
<feature type="non-terminal residue" evidence="5">
    <location>
        <position position="1"/>
    </location>
</feature>
<dbReference type="Proteomes" id="UP000533954">
    <property type="component" value="Unassembled WGS sequence"/>
</dbReference>
<name>A0A7K7VU56_EUDEL</name>
<evidence type="ECO:0000256" key="2">
    <source>
        <dbReference type="ARBA" id="ARBA00023157"/>
    </source>
</evidence>
<accession>A0A7K7VU56</accession>
<dbReference type="Gene3D" id="2.60.40.10">
    <property type="entry name" value="Immunoglobulins"/>
    <property type="match status" value="2"/>
</dbReference>
<dbReference type="Pfam" id="PF13927">
    <property type="entry name" value="Ig_3"/>
    <property type="match status" value="1"/>
</dbReference>
<protein>
    <submittedName>
        <fullName evidence="5">GPVI protein</fullName>
    </submittedName>
</protein>
<evidence type="ECO:0000259" key="4">
    <source>
        <dbReference type="PROSITE" id="PS50835"/>
    </source>
</evidence>
<dbReference type="AlphaFoldDB" id="A0A7K7VU56"/>
<feature type="domain" description="Ig-like" evidence="4">
    <location>
        <begin position="9"/>
        <end position="76"/>
    </location>
</feature>
<dbReference type="FunFam" id="2.60.40.10:FF:000049">
    <property type="entry name" value="Leukocyte immunoglobulin-like receptor subfamily B member 1"/>
    <property type="match status" value="1"/>
</dbReference>
<dbReference type="SUPFAM" id="SSF48726">
    <property type="entry name" value="Immunoglobulin"/>
    <property type="match status" value="2"/>
</dbReference>
<gene>
    <name evidence="5" type="primary">Gp6</name>
    <name evidence="5" type="ORF">EUDELE_R07998</name>
</gene>
<dbReference type="OrthoDB" id="9428383at2759"/>